<dbReference type="AlphaFoldDB" id="A0AAV9NUG1"/>
<dbReference type="InterPro" id="IPR027417">
    <property type="entry name" value="P-loop_NTPase"/>
</dbReference>
<proteinExistence type="inferred from homology"/>
<evidence type="ECO:0000256" key="3">
    <source>
        <dbReference type="ARBA" id="ARBA00022448"/>
    </source>
</evidence>
<dbReference type="InterPro" id="IPR002041">
    <property type="entry name" value="Ran_GTPase"/>
</dbReference>
<dbReference type="GO" id="GO:0005634">
    <property type="term" value="C:nucleus"/>
    <property type="evidence" value="ECO:0007669"/>
    <property type="project" value="UniProtKB-SubCell"/>
</dbReference>
<organism evidence="9 10">
    <name type="scientific">Saxophila tyrrhenica</name>
    <dbReference type="NCBI Taxonomy" id="1690608"/>
    <lineage>
        <taxon>Eukaryota</taxon>
        <taxon>Fungi</taxon>
        <taxon>Dikarya</taxon>
        <taxon>Ascomycota</taxon>
        <taxon>Pezizomycotina</taxon>
        <taxon>Dothideomycetes</taxon>
        <taxon>Dothideomycetidae</taxon>
        <taxon>Mycosphaerellales</taxon>
        <taxon>Extremaceae</taxon>
        <taxon>Saxophila</taxon>
    </lineage>
</organism>
<dbReference type="GO" id="GO:0003924">
    <property type="term" value="F:GTPase activity"/>
    <property type="evidence" value="ECO:0007669"/>
    <property type="project" value="InterPro"/>
</dbReference>
<dbReference type="PANTHER" id="PTHR24071">
    <property type="entry name" value="RAN GTPASE"/>
    <property type="match status" value="1"/>
</dbReference>
<dbReference type="GeneID" id="89932311"/>
<dbReference type="GO" id="GO:0006606">
    <property type="term" value="P:protein import into nucleus"/>
    <property type="evidence" value="ECO:0007669"/>
    <property type="project" value="TreeGrafter"/>
</dbReference>
<comment type="subcellular location">
    <subcellularLocation>
        <location evidence="1 8">Nucleus</location>
    </subcellularLocation>
</comment>
<dbReference type="PRINTS" id="PR00627">
    <property type="entry name" value="GTPRANTC4"/>
</dbReference>
<keyword evidence="7 8" id="KW-0539">Nucleus</keyword>
<dbReference type="SMART" id="SM00173">
    <property type="entry name" value="RAS"/>
    <property type="match status" value="1"/>
</dbReference>
<protein>
    <recommendedName>
        <fullName evidence="8">GTP-binding nuclear protein</fullName>
    </recommendedName>
</protein>
<dbReference type="Pfam" id="PF00071">
    <property type="entry name" value="Ras"/>
    <property type="match status" value="1"/>
</dbReference>
<dbReference type="EMBL" id="JAVRRT010000029">
    <property type="protein sequence ID" value="KAK5163053.1"/>
    <property type="molecule type" value="Genomic_DNA"/>
</dbReference>
<evidence type="ECO:0000256" key="7">
    <source>
        <dbReference type="ARBA" id="ARBA00023242"/>
    </source>
</evidence>
<evidence type="ECO:0000256" key="2">
    <source>
        <dbReference type="ARBA" id="ARBA00008028"/>
    </source>
</evidence>
<dbReference type="Proteomes" id="UP001337655">
    <property type="component" value="Unassembled WGS sequence"/>
</dbReference>
<dbReference type="Gene3D" id="3.40.50.300">
    <property type="entry name" value="P-loop containing nucleotide triphosphate hydrolases"/>
    <property type="match status" value="1"/>
</dbReference>
<evidence type="ECO:0000313" key="10">
    <source>
        <dbReference type="Proteomes" id="UP001337655"/>
    </source>
</evidence>
<dbReference type="PROSITE" id="PS51418">
    <property type="entry name" value="RAN"/>
    <property type="match status" value="1"/>
</dbReference>
<accession>A0AAV9NUG1</accession>
<dbReference type="SUPFAM" id="SSF52540">
    <property type="entry name" value="P-loop containing nucleoside triphosphate hydrolases"/>
    <property type="match status" value="1"/>
</dbReference>
<dbReference type="NCBIfam" id="TIGR00231">
    <property type="entry name" value="small_GTP"/>
    <property type="match status" value="1"/>
</dbReference>
<keyword evidence="5 8" id="KW-0653">Protein transport</keyword>
<keyword evidence="3 8" id="KW-0813">Transport</keyword>
<comment type="similarity">
    <text evidence="2 8">Belongs to the small GTPase superfamily. Ran family.</text>
</comment>
<evidence type="ECO:0000256" key="4">
    <source>
        <dbReference type="ARBA" id="ARBA00022741"/>
    </source>
</evidence>
<comment type="caution">
    <text evidence="9">The sequence shown here is derived from an EMBL/GenBank/DDBJ whole genome shotgun (WGS) entry which is preliminary data.</text>
</comment>
<dbReference type="GO" id="GO:0005737">
    <property type="term" value="C:cytoplasm"/>
    <property type="evidence" value="ECO:0007669"/>
    <property type="project" value="TreeGrafter"/>
</dbReference>
<comment type="function">
    <text evidence="8">GTP-binding protein involved in nucleocytoplasmic transport. Required for the import of protein into the nucleus and also for RNA export. Involved in chromatin condensation and control of cell cycle.</text>
</comment>
<dbReference type="SMART" id="SM00176">
    <property type="entry name" value="RAN"/>
    <property type="match status" value="1"/>
</dbReference>
<evidence type="ECO:0000256" key="1">
    <source>
        <dbReference type="ARBA" id="ARBA00004123"/>
    </source>
</evidence>
<keyword evidence="6 8" id="KW-0342">GTP-binding</keyword>
<dbReference type="RefSeq" id="XP_064653623.1">
    <property type="nucleotide sequence ID" value="XM_064808203.1"/>
</dbReference>
<dbReference type="SMART" id="SM00174">
    <property type="entry name" value="RHO"/>
    <property type="match status" value="1"/>
</dbReference>
<dbReference type="InterPro" id="IPR001806">
    <property type="entry name" value="Small_GTPase"/>
</dbReference>
<dbReference type="InterPro" id="IPR005225">
    <property type="entry name" value="Small_GTP-bd"/>
</dbReference>
<dbReference type="GO" id="GO:0000054">
    <property type="term" value="P:ribosomal subunit export from nucleus"/>
    <property type="evidence" value="ECO:0007669"/>
    <property type="project" value="TreeGrafter"/>
</dbReference>
<evidence type="ECO:0000256" key="8">
    <source>
        <dbReference type="RuleBase" id="RU363057"/>
    </source>
</evidence>
<dbReference type="SMART" id="SM00175">
    <property type="entry name" value="RAB"/>
    <property type="match status" value="1"/>
</dbReference>
<keyword evidence="4 8" id="KW-0547">Nucleotide-binding</keyword>
<evidence type="ECO:0000256" key="6">
    <source>
        <dbReference type="ARBA" id="ARBA00023134"/>
    </source>
</evidence>
<name>A0AAV9NUG1_9PEZI</name>
<sequence>MVEKKGILTFKLVLIGDGGIGKVSSMVLIHVGQQLRLRLAPSEEQMLKVAYNRQTTFVKRHETGELRKTYIATQGAEVRQLRFATNRGPIQFDVWDTAGQEKFGPLRETYYHGAQCAIIMFDLTAPTTLRNIPSWTYDARKGRQYDIPIVVVGNKVDMTGEITLEQIARYAQGEKICILSAKSNFNYEKPFLILLRRLTQNPTLKFVKPPALVPPEVQLESAAVKKLEEEVQEAAITPLPDEGYLAL</sequence>
<dbReference type="PANTHER" id="PTHR24071:SF0">
    <property type="entry name" value="GTP-BINDING NUCLEAR PROTEIN RAN"/>
    <property type="match status" value="1"/>
</dbReference>
<reference evidence="9 10" key="1">
    <citation type="submission" date="2023-08" db="EMBL/GenBank/DDBJ databases">
        <title>Black Yeasts Isolated from many extreme environments.</title>
        <authorList>
            <person name="Coleine C."/>
            <person name="Stajich J.E."/>
            <person name="Selbmann L."/>
        </authorList>
    </citation>
    <scope>NUCLEOTIDE SEQUENCE [LARGE SCALE GENOMIC DNA]</scope>
    <source>
        <strain evidence="9 10">CCFEE 5935</strain>
    </source>
</reference>
<dbReference type="PROSITE" id="PS51419">
    <property type="entry name" value="RAB"/>
    <property type="match status" value="1"/>
</dbReference>
<keyword evidence="10" id="KW-1185">Reference proteome</keyword>
<dbReference type="GO" id="GO:0005525">
    <property type="term" value="F:GTP binding"/>
    <property type="evidence" value="ECO:0007669"/>
    <property type="project" value="UniProtKB-KW"/>
</dbReference>
<evidence type="ECO:0000313" key="9">
    <source>
        <dbReference type="EMBL" id="KAK5163053.1"/>
    </source>
</evidence>
<evidence type="ECO:0000256" key="5">
    <source>
        <dbReference type="ARBA" id="ARBA00022927"/>
    </source>
</evidence>
<gene>
    <name evidence="9" type="primary">GSP1_2</name>
    <name evidence="9" type="ORF">LTR77_010988</name>
</gene>